<evidence type="ECO:0000313" key="2">
    <source>
        <dbReference type="Proteomes" id="UP001165423"/>
    </source>
</evidence>
<reference evidence="1 2" key="1">
    <citation type="submission" date="2022-03" db="EMBL/GenBank/DDBJ databases">
        <title>Luteimonas soily sp. nov., a novel bacterium isolated from the soil.</title>
        <authorList>
            <person name="Zhang X."/>
        </authorList>
    </citation>
    <scope>NUCLEOTIDE SEQUENCE [LARGE SCALE GENOMIC DNA]</scope>
    <source>
        <strain evidence="1 2">50</strain>
    </source>
</reference>
<proteinExistence type="predicted"/>
<evidence type="ECO:0000313" key="1">
    <source>
        <dbReference type="EMBL" id="MCJ0826579.1"/>
    </source>
</evidence>
<dbReference type="RefSeq" id="WP_243322209.1">
    <property type="nucleotide sequence ID" value="NZ_JALGCL010000004.1"/>
</dbReference>
<sequence>MHRENVLRGGVRKHCIHASCKCRNLACAHRMPCIRAGIDMRTLLLLSTMLLAVATFDGNAQSRGAATVEAAHGSAAPAPAEQKSAFGRVMGVLIAKLVQDTQAAQQRTSTSDRGATTLPIDVEVGAAFQPAASATAATGIPADAAGAAQGVKAQGVKGQGVDVQEVEAPARVPELALQGAPAVAGQ</sequence>
<organism evidence="1 2">
    <name type="scientific">Cognatiluteimonas sedimenti</name>
    <dbReference type="NCBI Taxonomy" id="2927791"/>
    <lineage>
        <taxon>Bacteria</taxon>
        <taxon>Pseudomonadati</taxon>
        <taxon>Pseudomonadota</taxon>
        <taxon>Gammaproteobacteria</taxon>
        <taxon>Lysobacterales</taxon>
        <taxon>Lysobacteraceae</taxon>
        <taxon>Cognatiluteimonas</taxon>
    </lineage>
</organism>
<dbReference type="Proteomes" id="UP001165423">
    <property type="component" value="Unassembled WGS sequence"/>
</dbReference>
<dbReference type="EMBL" id="JALGCL010000004">
    <property type="protein sequence ID" value="MCJ0826579.1"/>
    <property type="molecule type" value="Genomic_DNA"/>
</dbReference>
<protein>
    <submittedName>
        <fullName evidence="1">Uncharacterized protein</fullName>
    </submittedName>
</protein>
<accession>A0ABT0A6F3</accession>
<keyword evidence="2" id="KW-1185">Reference proteome</keyword>
<gene>
    <name evidence="1" type="ORF">MQC88_11560</name>
</gene>
<name>A0ABT0A6F3_9GAMM</name>
<comment type="caution">
    <text evidence="1">The sequence shown here is derived from an EMBL/GenBank/DDBJ whole genome shotgun (WGS) entry which is preliminary data.</text>
</comment>